<evidence type="ECO:0000313" key="3">
    <source>
        <dbReference type="EMBL" id="HJG81336.1"/>
    </source>
</evidence>
<protein>
    <submittedName>
        <fullName evidence="3">Glycosyltransferase</fullName>
        <ecNumber evidence="3">2.4.-.-</ecNumber>
    </submittedName>
</protein>
<dbReference type="GO" id="GO:0016757">
    <property type="term" value="F:glycosyltransferase activity"/>
    <property type="evidence" value="ECO:0007669"/>
    <property type="project" value="UniProtKB-KW"/>
</dbReference>
<keyword evidence="3" id="KW-0328">Glycosyltransferase</keyword>
<reference evidence="3" key="2">
    <citation type="submission" date="2021-09" db="EMBL/GenBank/DDBJ databases">
        <authorList>
            <person name="Gilroy R."/>
        </authorList>
    </citation>
    <scope>NUCLEOTIDE SEQUENCE</scope>
    <source>
        <strain evidence="3">ChiGjej5B5-7349</strain>
    </source>
</reference>
<proteinExistence type="predicted"/>
<dbReference type="EC" id="2.4.-.-" evidence="3"/>
<comment type="caution">
    <text evidence="3">The sequence shown here is derived from an EMBL/GenBank/DDBJ whole genome shotgun (WGS) entry which is preliminary data.</text>
</comment>
<accession>A0A921MH41</accession>
<evidence type="ECO:0000259" key="2">
    <source>
        <dbReference type="Pfam" id="PF00534"/>
    </source>
</evidence>
<gene>
    <name evidence="3" type="ORF">K8V08_13090</name>
</gene>
<sequence>MTWTIPEDFGGLTSVLLRRSTMISELGARDVPILTFSSSLDVKSKTNELRAMGKLGARVHLRNCWAEIATMRRSQLRAFAHAAEPAPEQVPHEMELAVRSDDDHVRTMVSADGSVRITEHKRPNGSVVVRDERKLKSGRGLVLLDHRGRELGHWPRARDLYFAWVDHVVGSEPAIVLNDSKYVGSFLHHYRRPNVRTVQVFHNPHLQETATSSYGPFTVSRAPISFEHERFDGLAFLTQRQKDDFTEAFPRTSHTFVVPNSREIAHELPDVETPRDPGDGIMLARLSAQKRVDHTVRAFALLEQDSPELPAHVDVYGSGPLEQEIDSLIEEEGASERVALRGYDPTASDRLTTASFLILSSRYEGLPLVLVEAMAAGCIPIAYDIRYGPGDVISDGVDGFVVPAGDVEALADAVRRFVTMDEADRVDMRRAAQQKARRFDDLRVTRMWADACTALMEPQPDPPEPGSAAAVSHAAFVDAAERALELRGTAIGAWPTEPGAVCLRVASRDRKYGFEMPVDMRPGPDGASFRVFVPEARLDPDTRCTYDFWLTTAGSPHKRRLGVETGALDPTTERGVGGRARIYATVHGNLSLEVDATP</sequence>
<dbReference type="SUPFAM" id="SSF53756">
    <property type="entry name" value="UDP-Glycosyltransferase/glycogen phosphorylase"/>
    <property type="match status" value="1"/>
</dbReference>
<feature type="domain" description="Glycosyl transferase family 1" evidence="2">
    <location>
        <begin position="281"/>
        <end position="434"/>
    </location>
</feature>
<evidence type="ECO:0000313" key="4">
    <source>
        <dbReference type="Proteomes" id="UP000784435"/>
    </source>
</evidence>
<dbReference type="AlphaFoldDB" id="A0A921MH41"/>
<keyword evidence="1 3" id="KW-0808">Transferase</keyword>
<dbReference type="Proteomes" id="UP000784435">
    <property type="component" value="Unassembled WGS sequence"/>
</dbReference>
<evidence type="ECO:0000256" key="1">
    <source>
        <dbReference type="ARBA" id="ARBA00022679"/>
    </source>
</evidence>
<organism evidence="3 4">
    <name type="scientific">Brevibacterium senegalense</name>
    <dbReference type="NCBI Taxonomy" id="1033736"/>
    <lineage>
        <taxon>Bacteria</taxon>
        <taxon>Bacillati</taxon>
        <taxon>Actinomycetota</taxon>
        <taxon>Actinomycetes</taxon>
        <taxon>Micrococcales</taxon>
        <taxon>Brevibacteriaceae</taxon>
        <taxon>Brevibacterium</taxon>
    </lineage>
</organism>
<dbReference type="Pfam" id="PF00534">
    <property type="entry name" value="Glycos_transf_1"/>
    <property type="match status" value="1"/>
</dbReference>
<name>A0A921MH41_9MICO</name>
<dbReference type="PANTHER" id="PTHR12526">
    <property type="entry name" value="GLYCOSYLTRANSFERASE"/>
    <property type="match status" value="1"/>
</dbReference>
<dbReference type="InterPro" id="IPR001296">
    <property type="entry name" value="Glyco_trans_1"/>
</dbReference>
<reference evidence="3" key="1">
    <citation type="journal article" date="2021" name="PeerJ">
        <title>Extensive microbial diversity within the chicken gut microbiome revealed by metagenomics and culture.</title>
        <authorList>
            <person name="Gilroy R."/>
            <person name="Ravi A."/>
            <person name="Getino M."/>
            <person name="Pursley I."/>
            <person name="Horton D.L."/>
            <person name="Alikhan N.F."/>
            <person name="Baker D."/>
            <person name="Gharbi K."/>
            <person name="Hall N."/>
            <person name="Watson M."/>
            <person name="Adriaenssens E.M."/>
            <person name="Foster-Nyarko E."/>
            <person name="Jarju S."/>
            <person name="Secka A."/>
            <person name="Antonio M."/>
            <person name="Oren A."/>
            <person name="Chaudhuri R.R."/>
            <person name="La Ragione R."/>
            <person name="Hildebrand F."/>
            <person name="Pallen M.J."/>
        </authorList>
    </citation>
    <scope>NUCLEOTIDE SEQUENCE</scope>
    <source>
        <strain evidence="3">ChiGjej5B5-7349</strain>
    </source>
</reference>
<dbReference type="EMBL" id="DYUK01000300">
    <property type="protein sequence ID" value="HJG81336.1"/>
    <property type="molecule type" value="Genomic_DNA"/>
</dbReference>
<dbReference type="Gene3D" id="3.40.50.2000">
    <property type="entry name" value="Glycogen Phosphorylase B"/>
    <property type="match status" value="3"/>
</dbReference>